<dbReference type="Proteomes" id="UP000199180">
    <property type="component" value="Unassembled WGS sequence"/>
</dbReference>
<dbReference type="SMART" id="SM01007">
    <property type="entry name" value="Aldolase_II"/>
    <property type="match status" value="1"/>
</dbReference>
<dbReference type="NCBIfam" id="NF006189">
    <property type="entry name" value="PRK08324.1-3"/>
    <property type="match status" value="1"/>
</dbReference>
<dbReference type="AlphaFoldDB" id="A0A1I0JMA7"/>
<evidence type="ECO:0000313" key="4">
    <source>
        <dbReference type="EMBL" id="SEU10686.1"/>
    </source>
</evidence>
<dbReference type="CDD" id="cd08943">
    <property type="entry name" value="R1PA_ADH_SDR_c"/>
    <property type="match status" value="1"/>
</dbReference>
<dbReference type="InterPro" id="IPR001303">
    <property type="entry name" value="Aldolase_II/adducin_N"/>
</dbReference>
<evidence type="ECO:0000256" key="1">
    <source>
        <dbReference type="ARBA" id="ARBA00006484"/>
    </source>
</evidence>
<gene>
    <name evidence="4" type="ORF">SAMN04489858_1315</name>
</gene>
<dbReference type="PANTHER" id="PTHR43669:SF8">
    <property type="entry name" value="SHORT-CHAIN TYPE DEHYDROGENASE_REDUCTASE-RELATED"/>
    <property type="match status" value="1"/>
</dbReference>
<dbReference type="PRINTS" id="PR00081">
    <property type="entry name" value="GDHRDH"/>
</dbReference>
<sequence>MTTVDQKLHAQLQSLWDDERAAGMSEPEKLLYRSNLLGSDKRITNYGGGNTSAKVMQADPLTGEDAEVLWVKGSGGDVGSIGMDGFATLYMDKLRALKGKYRGVEFEDEMVGFLPHCTFNLNPRAASIDTPLHAYVPKRHVDHMHPDAIIAIAASRDSEELTRRVFGSEIGWLPWKKPGYELGLWLEKFCAENPDAKGVILESHGLFTWADDAKDCYELTLAIINRAIDFFDAETRGKPAFGGAIHKALSDDARRSVAARIMPAIRGFVSGNQHMVGHFDDSDAVLEFVNARDMPALAALGTSCPDHFLRTKIRPLVVNFDPARGNLDEVLAGLADQIAAYRDDYAAYYDRCKRADSPAIRDPNAVVYLIPGVGMITFAKDKATARISGEFYVNAINVMRGASSVSEYCGLPEQEAFDIEYWLLEEAKLQRMPKPKSLAGRVALVTGGAGGIGMATAARYLSEGACVMLADINEDALEDAAKALSGRHGADVVRTVQMNVTSETAVAAAYDELAVEYGGLDILVSNAGIASSAPIEETSLELWNRNIAILSTGYFLVSRAAFGIFRTQGIGGAVVFVASKNGLAASPNAAAYCTAKASEIHLARCLALEGAEAGIRVNVVNPDAVLRGSRIWEGEWLDQRASTYGTDKDGLEEMYRQRSMLKRSVLPEDIAEAAYFLASDRSAKSTGNIINVDAGNKEAFTR</sequence>
<name>A0A1I0JMA7_9RHOB</name>
<dbReference type="EMBL" id="FOHO01000031">
    <property type="protein sequence ID" value="SEU10686.1"/>
    <property type="molecule type" value="Genomic_DNA"/>
</dbReference>
<dbReference type="NCBIfam" id="TIGR02632">
    <property type="entry name" value="RhaD_aldol-ADH"/>
    <property type="match status" value="1"/>
</dbReference>
<dbReference type="InterPro" id="IPR036409">
    <property type="entry name" value="Aldolase_II/adducin_N_sf"/>
</dbReference>
<accession>A0A1I0JMA7</accession>
<dbReference type="FunFam" id="3.40.50.720:FF:000084">
    <property type="entry name" value="Short-chain dehydrogenase reductase"/>
    <property type="match status" value="1"/>
</dbReference>
<reference evidence="4 5" key="1">
    <citation type="submission" date="2016-10" db="EMBL/GenBank/DDBJ databases">
        <authorList>
            <person name="de Groot N.N."/>
        </authorList>
    </citation>
    <scope>NUCLEOTIDE SEQUENCE [LARGE SCALE GENOMIC DNA]</scope>
    <source>
        <strain evidence="4 5">DSM 17862</strain>
    </source>
</reference>
<dbReference type="Pfam" id="PF00596">
    <property type="entry name" value="Aldolase_II"/>
    <property type="match status" value="1"/>
</dbReference>
<dbReference type="SUPFAM" id="SSF53639">
    <property type="entry name" value="AraD/HMP-PK domain-like"/>
    <property type="match status" value="1"/>
</dbReference>
<keyword evidence="5" id="KW-1185">Reference proteome</keyword>
<organism evidence="4 5">
    <name type="scientific">Paracoccus homiensis</name>
    <dbReference type="NCBI Taxonomy" id="364199"/>
    <lineage>
        <taxon>Bacteria</taxon>
        <taxon>Pseudomonadati</taxon>
        <taxon>Pseudomonadota</taxon>
        <taxon>Alphaproteobacteria</taxon>
        <taxon>Rhodobacterales</taxon>
        <taxon>Paracoccaceae</taxon>
        <taxon>Paracoccus</taxon>
    </lineage>
</organism>
<evidence type="ECO:0000313" key="5">
    <source>
        <dbReference type="Proteomes" id="UP000199180"/>
    </source>
</evidence>
<dbReference type="PANTHER" id="PTHR43669">
    <property type="entry name" value="5-KETO-D-GLUCONATE 5-REDUCTASE"/>
    <property type="match status" value="1"/>
</dbReference>
<dbReference type="InterPro" id="IPR002347">
    <property type="entry name" value="SDR_fam"/>
</dbReference>
<dbReference type="Pfam" id="PF13561">
    <property type="entry name" value="adh_short_C2"/>
    <property type="match status" value="1"/>
</dbReference>
<dbReference type="OrthoDB" id="9774430at2"/>
<dbReference type="GO" id="GO:0016491">
    <property type="term" value="F:oxidoreductase activity"/>
    <property type="evidence" value="ECO:0007669"/>
    <property type="project" value="UniProtKB-KW"/>
</dbReference>
<dbReference type="PRINTS" id="PR00080">
    <property type="entry name" value="SDRFAMILY"/>
</dbReference>
<dbReference type="Gene3D" id="3.40.50.720">
    <property type="entry name" value="NAD(P)-binding Rossmann-like Domain"/>
    <property type="match status" value="1"/>
</dbReference>
<dbReference type="STRING" id="364199.SAMN04489858_1315"/>
<proteinExistence type="inferred from homology"/>
<feature type="domain" description="Class II aldolase/adducin N-terminal" evidence="3">
    <location>
        <begin position="29"/>
        <end position="231"/>
    </location>
</feature>
<protein>
    <submittedName>
        <fullName evidence="4">Rhamnulose-1-phosphate aldolase/alcohol dehydrogenase</fullName>
    </submittedName>
</protein>
<evidence type="ECO:0000259" key="3">
    <source>
        <dbReference type="SMART" id="SM01007"/>
    </source>
</evidence>
<dbReference type="InterPro" id="IPR036291">
    <property type="entry name" value="NAD(P)-bd_dom_sf"/>
</dbReference>
<evidence type="ECO:0000256" key="2">
    <source>
        <dbReference type="ARBA" id="ARBA00023002"/>
    </source>
</evidence>
<dbReference type="RefSeq" id="WP_090738287.1">
    <property type="nucleotide sequence ID" value="NZ_FOHO01000031.1"/>
</dbReference>
<keyword evidence="2" id="KW-0560">Oxidoreductase</keyword>
<dbReference type="InterPro" id="IPR013454">
    <property type="entry name" value="Bifunc_RhaD/ADH"/>
</dbReference>
<dbReference type="SUPFAM" id="SSF51735">
    <property type="entry name" value="NAD(P)-binding Rossmann-fold domains"/>
    <property type="match status" value="1"/>
</dbReference>
<dbReference type="Gene3D" id="3.40.225.10">
    <property type="entry name" value="Class II aldolase/adducin N-terminal domain"/>
    <property type="match status" value="1"/>
</dbReference>
<comment type="similarity">
    <text evidence="1">Belongs to the short-chain dehydrogenases/reductases (SDR) family.</text>
</comment>